<dbReference type="SUPFAM" id="SSF49299">
    <property type="entry name" value="PKD domain"/>
    <property type="match status" value="1"/>
</dbReference>
<dbReference type="STRING" id="435880.SAMN04487988_1153"/>
<dbReference type="InterPro" id="IPR013320">
    <property type="entry name" value="ConA-like_dom_sf"/>
</dbReference>
<evidence type="ECO:0000313" key="3">
    <source>
        <dbReference type="Proteomes" id="UP000199642"/>
    </source>
</evidence>
<dbReference type="SUPFAM" id="SSF49899">
    <property type="entry name" value="Concanavalin A-like lectins/glucanases"/>
    <property type="match status" value="1"/>
</dbReference>
<dbReference type="InterPro" id="IPR000601">
    <property type="entry name" value="PKD_dom"/>
</dbReference>
<dbReference type="InterPro" id="IPR022409">
    <property type="entry name" value="PKD/Chitinase_dom"/>
</dbReference>
<dbReference type="OrthoDB" id="7794186at2"/>
<organism evidence="2 3">
    <name type="scientific">Algoriphagus hitonicola</name>
    <dbReference type="NCBI Taxonomy" id="435880"/>
    <lineage>
        <taxon>Bacteria</taxon>
        <taxon>Pseudomonadati</taxon>
        <taxon>Bacteroidota</taxon>
        <taxon>Cytophagia</taxon>
        <taxon>Cytophagales</taxon>
        <taxon>Cyclobacteriaceae</taxon>
        <taxon>Algoriphagus</taxon>
    </lineage>
</organism>
<dbReference type="Proteomes" id="UP000199642">
    <property type="component" value="Unassembled WGS sequence"/>
</dbReference>
<dbReference type="InterPro" id="IPR013783">
    <property type="entry name" value="Ig-like_fold"/>
</dbReference>
<dbReference type="AlphaFoldDB" id="A0A1I2WXY2"/>
<accession>A0A1I2WXY2</accession>
<proteinExistence type="predicted"/>
<evidence type="ECO:0000313" key="2">
    <source>
        <dbReference type="EMBL" id="SFH06158.1"/>
    </source>
</evidence>
<keyword evidence="3" id="KW-1185">Reference proteome</keyword>
<dbReference type="CDD" id="cd00146">
    <property type="entry name" value="PKD"/>
    <property type="match status" value="1"/>
</dbReference>
<gene>
    <name evidence="2" type="ORF">SAMN04487988_1153</name>
</gene>
<dbReference type="Gene3D" id="2.60.120.200">
    <property type="match status" value="1"/>
</dbReference>
<dbReference type="Pfam" id="PF13585">
    <property type="entry name" value="CHU_C"/>
    <property type="match status" value="1"/>
</dbReference>
<dbReference type="RefSeq" id="WP_092793790.1">
    <property type="nucleotide sequence ID" value="NZ_FOPC01000015.1"/>
</dbReference>
<dbReference type="InterPro" id="IPR035986">
    <property type="entry name" value="PKD_dom_sf"/>
</dbReference>
<dbReference type="GO" id="GO:0005975">
    <property type="term" value="P:carbohydrate metabolic process"/>
    <property type="evidence" value="ECO:0007669"/>
    <property type="project" value="UniProtKB-ARBA"/>
</dbReference>
<dbReference type="GO" id="GO:0004553">
    <property type="term" value="F:hydrolase activity, hydrolyzing O-glycosyl compounds"/>
    <property type="evidence" value="ECO:0007669"/>
    <property type="project" value="UniProtKB-ARBA"/>
</dbReference>
<dbReference type="Pfam" id="PF18911">
    <property type="entry name" value="PKD_4"/>
    <property type="match status" value="1"/>
</dbReference>
<sequence length="777" mass="85947">MFDLRWVLGFFIGLFLMTNSVFGQVGFPYCETFEGNDTQSATVFGADAVLAGDVLRLTSNELDQRGYVYVDIPFSSVFGIKASFEYFSYGGTGADGLSFFLYDAEVSNFTIGGFGGSLGYSKRNNEPGVSGAYMGIGFDEFGNFGNSTEARSGGFPGVGDQQVPDAIVIRGPGNGFDGYEFIAGRRTMEAGADGLPSDQQFPISSGGVGTTRVTDPNQPGYRKVFINLEPNPNDVGYLITVEMQYTTEANNSRLISIFERLPYRFEAPEDLKVGFSASTGGETNFHEIRNLIVEVSNDDGLLEPEGVDFLDKASCEGQENTYFITDEEVVLPNPNSEIRCLQFYRSLEDIEEEESDVCSQGRCREENRELVLPEGVFRAAGQGGDFTFFPNEGFTDQNVTVYYTITDTYGKTSTGNSMTLLIQESPDPVTLRLAGSEEELDEIRLCPDESIVLEAVGDEEYERFEWYKDGEIITDAESEELQVSDKGLYSVIVYNRKNCPAFSNEVSVDYPEFPEAELDLPLIGCIPGEPVDGLSAIANLDLENFDYRLTKDGVELINEEIVQISESGIYQLEVKHKDLDCYGPATDFEVEIYEDALVANFDFEVAGTGIKSDEDGGIFADDTIQFTNLSDDRAVSYEWIFSPGLSSESENPTHVFGEKGEFEVELVITDENGCQSSVKKLVSITKSYRVMVPTGFTPEENTNQFFTPKYKGLVSAELLIFNLWGELLFRSDELDGEGWDGRLEGNLLDAGTYVYRFNGVSVDGESVKESGKFRLIR</sequence>
<feature type="domain" description="PKD" evidence="1">
    <location>
        <begin position="620"/>
        <end position="691"/>
    </location>
</feature>
<dbReference type="PROSITE" id="PS50093">
    <property type="entry name" value="PKD"/>
    <property type="match status" value="1"/>
</dbReference>
<protein>
    <submittedName>
        <fullName evidence="2">Gliding motility-associated C-terminal domain-containing protein</fullName>
    </submittedName>
</protein>
<dbReference type="EMBL" id="FOPC01000015">
    <property type="protein sequence ID" value="SFH06158.1"/>
    <property type="molecule type" value="Genomic_DNA"/>
</dbReference>
<name>A0A1I2WXY2_9BACT</name>
<reference evidence="3" key="1">
    <citation type="submission" date="2016-10" db="EMBL/GenBank/DDBJ databases">
        <authorList>
            <person name="Varghese N."/>
            <person name="Submissions S."/>
        </authorList>
    </citation>
    <scope>NUCLEOTIDE SEQUENCE [LARGE SCALE GENOMIC DNA]</scope>
    <source>
        <strain evidence="3">DSM 19315</strain>
    </source>
</reference>
<evidence type="ECO:0000259" key="1">
    <source>
        <dbReference type="PROSITE" id="PS50093"/>
    </source>
</evidence>
<dbReference type="Gene3D" id="2.60.40.10">
    <property type="entry name" value="Immunoglobulins"/>
    <property type="match status" value="1"/>
</dbReference>
<dbReference type="SMART" id="SM00089">
    <property type="entry name" value="PKD"/>
    <property type="match status" value="1"/>
</dbReference>